<keyword evidence="3 10" id="KW-0732">Signal</keyword>
<organism evidence="12 13">
    <name type="scientific">Erpetoichthys calabaricus</name>
    <name type="common">Rope fish</name>
    <name type="synonym">Calamoichthys calabaricus</name>
    <dbReference type="NCBI Taxonomy" id="27687"/>
    <lineage>
        <taxon>Eukaryota</taxon>
        <taxon>Metazoa</taxon>
        <taxon>Chordata</taxon>
        <taxon>Craniata</taxon>
        <taxon>Vertebrata</taxon>
        <taxon>Euteleostomi</taxon>
        <taxon>Actinopterygii</taxon>
        <taxon>Polypteriformes</taxon>
        <taxon>Polypteridae</taxon>
        <taxon>Erpetoichthys</taxon>
    </lineage>
</organism>
<proteinExistence type="predicted"/>
<evidence type="ECO:0000256" key="6">
    <source>
        <dbReference type="ARBA" id="ARBA00023170"/>
    </source>
</evidence>
<dbReference type="PANTHER" id="PTHR23037:SF46">
    <property type="entry name" value="INTERLEUKIN 5 RECEPTOR SUBUNIT ALPHA"/>
    <property type="match status" value="1"/>
</dbReference>
<reference evidence="12" key="3">
    <citation type="submission" date="2025-09" db="UniProtKB">
        <authorList>
            <consortium name="Ensembl"/>
        </authorList>
    </citation>
    <scope>IDENTIFICATION</scope>
</reference>
<evidence type="ECO:0000259" key="11">
    <source>
        <dbReference type="PROSITE" id="PS50853"/>
    </source>
</evidence>
<evidence type="ECO:0000256" key="4">
    <source>
        <dbReference type="ARBA" id="ARBA00022989"/>
    </source>
</evidence>
<dbReference type="InterPro" id="IPR003961">
    <property type="entry name" value="FN3_dom"/>
</dbReference>
<dbReference type="PROSITE" id="PS50853">
    <property type="entry name" value="FN3"/>
    <property type="match status" value="1"/>
</dbReference>
<evidence type="ECO:0000256" key="10">
    <source>
        <dbReference type="SAM" id="SignalP"/>
    </source>
</evidence>
<dbReference type="AlphaFoldDB" id="A0A8C4SE39"/>
<keyword evidence="5 9" id="KW-0472">Membrane</keyword>
<dbReference type="Pfam" id="PF12772">
    <property type="entry name" value="GHBP"/>
    <property type="match status" value="1"/>
</dbReference>
<keyword evidence="4 9" id="KW-1133">Transmembrane helix</keyword>
<keyword evidence="13" id="KW-1185">Reference proteome</keyword>
<dbReference type="InterPro" id="IPR036116">
    <property type="entry name" value="FN3_sf"/>
</dbReference>
<evidence type="ECO:0000256" key="3">
    <source>
        <dbReference type="ARBA" id="ARBA00022729"/>
    </source>
</evidence>
<feature type="signal peptide" evidence="10">
    <location>
        <begin position="1"/>
        <end position="19"/>
    </location>
</feature>
<feature type="region of interest" description="Disordered" evidence="8">
    <location>
        <begin position="541"/>
        <end position="576"/>
    </location>
</feature>
<dbReference type="Ensembl" id="ENSECRT00000015287.1">
    <property type="protein sequence ID" value="ENSECRP00000015022.1"/>
    <property type="gene ID" value="ENSECRG00000010010.1"/>
</dbReference>
<feature type="region of interest" description="Disordered" evidence="8">
    <location>
        <begin position="426"/>
        <end position="462"/>
    </location>
</feature>
<evidence type="ECO:0000256" key="9">
    <source>
        <dbReference type="SAM" id="Phobius"/>
    </source>
</evidence>
<feature type="domain" description="Fibronectin type-III" evidence="11">
    <location>
        <begin position="161"/>
        <end position="266"/>
    </location>
</feature>
<feature type="compositionally biased region" description="Polar residues" evidence="8">
    <location>
        <begin position="426"/>
        <end position="441"/>
    </location>
</feature>
<name>A0A8C4SE39_ERPCA</name>
<evidence type="ECO:0000256" key="8">
    <source>
        <dbReference type="SAM" id="MobiDB-lite"/>
    </source>
</evidence>
<dbReference type="Gene3D" id="2.60.40.10">
    <property type="entry name" value="Immunoglobulins"/>
    <property type="match status" value="2"/>
</dbReference>
<keyword evidence="7" id="KW-0325">Glycoprotein</keyword>
<dbReference type="GeneTree" id="ENSGT00940000159987"/>
<accession>A0A8C4SE39</accession>
<feature type="compositionally biased region" description="Polar residues" evidence="8">
    <location>
        <begin position="560"/>
        <end position="576"/>
    </location>
</feature>
<keyword evidence="6" id="KW-0675">Receptor</keyword>
<reference evidence="12" key="1">
    <citation type="submission" date="2021-06" db="EMBL/GenBank/DDBJ databases">
        <authorList>
            <consortium name="Wellcome Sanger Institute Data Sharing"/>
        </authorList>
    </citation>
    <scope>NUCLEOTIDE SEQUENCE [LARGE SCALE GENOMIC DNA]</scope>
</reference>
<dbReference type="GO" id="GO:0009897">
    <property type="term" value="C:external side of plasma membrane"/>
    <property type="evidence" value="ECO:0007669"/>
    <property type="project" value="TreeGrafter"/>
</dbReference>
<dbReference type="PANTHER" id="PTHR23037">
    <property type="entry name" value="CYTOKINE RECEPTOR"/>
    <property type="match status" value="1"/>
</dbReference>
<dbReference type="SMART" id="SM00060">
    <property type="entry name" value="FN3"/>
    <property type="match status" value="1"/>
</dbReference>
<dbReference type="Proteomes" id="UP000694620">
    <property type="component" value="Chromosome 7"/>
</dbReference>
<reference evidence="12" key="2">
    <citation type="submission" date="2025-08" db="UniProtKB">
        <authorList>
            <consortium name="Ensembl"/>
        </authorList>
    </citation>
    <scope>IDENTIFICATION</scope>
</reference>
<evidence type="ECO:0000256" key="7">
    <source>
        <dbReference type="ARBA" id="ARBA00023180"/>
    </source>
</evidence>
<evidence type="ECO:0000256" key="5">
    <source>
        <dbReference type="ARBA" id="ARBA00023136"/>
    </source>
</evidence>
<dbReference type="InterPro" id="IPR015152">
    <property type="entry name" value="Growth/epo_recpt_lig-bind"/>
</dbReference>
<feature type="transmembrane region" description="Helical" evidence="9">
    <location>
        <begin position="271"/>
        <end position="293"/>
    </location>
</feature>
<dbReference type="SUPFAM" id="SSF49265">
    <property type="entry name" value="Fibronectin type III"/>
    <property type="match status" value="2"/>
</dbReference>
<evidence type="ECO:0000256" key="2">
    <source>
        <dbReference type="ARBA" id="ARBA00022692"/>
    </source>
</evidence>
<dbReference type="GO" id="GO:0004896">
    <property type="term" value="F:cytokine receptor activity"/>
    <property type="evidence" value="ECO:0007669"/>
    <property type="project" value="TreeGrafter"/>
</dbReference>
<dbReference type="Pfam" id="PF09067">
    <property type="entry name" value="EpoR_lig-bind"/>
    <property type="match status" value="1"/>
</dbReference>
<gene>
    <name evidence="12" type="primary">GHR</name>
</gene>
<sequence length="630" mass="71566">MATQWIFLWLISSIGCLAADEVITIKDADKLLDVINFTTNIPMLQLPQFDHYSRGSQKLPHFTTCRSPEQETFSCWWSVGDYTNLTGPGMLRVFYKRSFKNTGGEWNECPDYRVGIENECYFNTTYTSIWVPYNLELRSENKDVLYDERSFNVEDIVIPDPPVNLNWTLLNTSQTGLHYDILLRWEAPPTADVAKGWITLIYEVQYRAVNDTEWKVMEHEKESYLSIYGLKTNTIYEIRIRCLQLNFDKFSRFSDIVYVYNFVPVTKESTFPVAFVLIFIVVGVAIVLMLIIFTRQHRLMMLLLPPVPIPKIKGIDPELLKKGKLDELNSILSNQQTYKTEFTNDDLWVEFIELDIDDPDEKLGHSDTHRLLSLEHLKSGKSLSMKDDDSGRASCYEPEIPEMDSLPFNVNLMEGNPEKACVLNSEGTVPNPDLSSPNATQAKAEPEKAKIESSGSEENMPVRPYPLIQTQMSNQSWANMDFYAQVSDITPAGGVLLSPGQQCKSEKTPEKEKPAEAKKYQFAMTSDSAYTSEIDAKKLSAIPATNENDQNPEKDLSKENCISTENQSEESPYTANETTVITMPPVSDYTSVHMVDSQHSLLLNPTAVQTKDMSMQVGYLTPDQMSSIMP</sequence>
<dbReference type="CDD" id="cd00063">
    <property type="entry name" value="FN3"/>
    <property type="match status" value="1"/>
</dbReference>
<protein>
    <submittedName>
        <fullName evidence="12">Growth hormone receptor</fullName>
    </submittedName>
</protein>
<comment type="subcellular location">
    <subcellularLocation>
        <location evidence="1">Membrane</location>
        <topology evidence="1">Single-pass type I membrane protein</topology>
    </subcellularLocation>
</comment>
<feature type="chain" id="PRO_5034258662" evidence="10">
    <location>
        <begin position="20"/>
        <end position="630"/>
    </location>
</feature>
<evidence type="ECO:0000313" key="12">
    <source>
        <dbReference type="Ensembl" id="ENSECRP00000015022.1"/>
    </source>
</evidence>
<evidence type="ECO:0000256" key="1">
    <source>
        <dbReference type="ARBA" id="ARBA00004479"/>
    </source>
</evidence>
<dbReference type="InterPro" id="IPR025871">
    <property type="entry name" value="GHBP"/>
</dbReference>
<evidence type="ECO:0000313" key="13">
    <source>
        <dbReference type="Proteomes" id="UP000694620"/>
    </source>
</evidence>
<dbReference type="InterPro" id="IPR013783">
    <property type="entry name" value="Ig-like_fold"/>
</dbReference>
<keyword evidence="2 9" id="KW-0812">Transmembrane</keyword>